<dbReference type="Proteomes" id="UP000326757">
    <property type="component" value="Unassembled WGS sequence"/>
</dbReference>
<accession>A0A5N6KKE4</accession>
<evidence type="ECO:0000313" key="2">
    <source>
        <dbReference type="EMBL" id="KAB8303659.1"/>
    </source>
</evidence>
<feature type="region of interest" description="Disordered" evidence="1">
    <location>
        <begin position="304"/>
        <end position="324"/>
    </location>
</feature>
<feature type="region of interest" description="Disordered" evidence="1">
    <location>
        <begin position="1"/>
        <end position="139"/>
    </location>
</feature>
<dbReference type="EMBL" id="VIGI01000002">
    <property type="protein sequence ID" value="KAB8303659.1"/>
    <property type="molecule type" value="Genomic_DNA"/>
</dbReference>
<comment type="caution">
    <text evidence="2">The sequence shown here is derived from an EMBL/GenBank/DDBJ whole genome shotgun (WGS) entry which is preliminary data.</text>
</comment>
<keyword evidence="3" id="KW-1185">Reference proteome</keyword>
<feature type="compositionally biased region" description="Basic and acidic residues" evidence="1">
    <location>
        <begin position="33"/>
        <end position="44"/>
    </location>
</feature>
<reference evidence="2 3" key="1">
    <citation type="submission" date="2019-06" db="EMBL/GenBank/DDBJ databases">
        <title>Genome Sequence of the Brown Rot Fungal Pathogen Monilinia laxa.</title>
        <authorList>
            <person name="De Miccolis Angelini R.M."/>
            <person name="Landi L."/>
            <person name="Abate D."/>
            <person name="Pollastro S."/>
            <person name="Romanazzi G."/>
            <person name="Faretra F."/>
        </authorList>
    </citation>
    <scope>NUCLEOTIDE SEQUENCE [LARGE SCALE GENOMIC DNA]</scope>
    <source>
        <strain evidence="2 3">Mlax316</strain>
    </source>
</reference>
<evidence type="ECO:0000256" key="1">
    <source>
        <dbReference type="SAM" id="MobiDB-lite"/>
    </source>
</evidence>
<protein>
    <submittedName>
        <fullName evidence="2">Uncharacterized protein</fullName>
    </submittedName>
</protein>
<proteinExistence type="predicted"/>
<gene>
    <name evidence="2" type="ORF">EYC80_005053</name>
</gene>
<dbReference type="OrthoDB" id="3557362at2759"/>
<evidence type="ECO:0000313" key="3">
    <source>
        <dbReference type="Proteomes" id="UP000326757"/>
    </source>
</evidence>
<organism evidence="2 3">
    <name type="scientific">Monilinia laxa</name>
    <name type="common">Brown rot fungus</name>
    <name type="synonym">Sclerotinia laxa</name>
    <dbReference type="NCBI Taxonomy" id="61186"/>
    <lineage>
        <taxon>Eukaryota</taxon>
        <taxon>Fungi</taxon>
        <taxon>Dikarya</taxon>
        <taxon>Ascomycota</taxon>
        <taxon>Pezizomycotina</taxon>
        <taxon>Leotiomycetes</taxon>
        <taxon>Helotiales</taxon>
        <taxon>Sclerotiniaceae</taxon>
        <taxon>Monilinia</taxon>
    </lineage>
</organism>
<name>A0A5N6KKE4_MONLA</name>
<dbReference type="AlphaFoldDB" id="A0A5N6KKE4"/>
<sequence>MEEQPSIQRENIPVKKGRSRKRNDAASVSGAIRDSEQSEAHDEGAPMNSDPNTSIVRTDGNGRSRRSTGDVVSYQEQPESDEKSTAKRRKKKSATHDDDEDLASEPSAMIPEELAKPKKANTLSPREAATPRAKGVRIRTEYTSGPSAVFMQSLVVEAARATNNSVDGFTCNRRGQSTYRGEPNETDGKIKWWLGPRTNPHTRKVLTEPPKSTQKKWRAYCAFQNLDTHGFIFTIFPQLPGGAPTDTRYQRGSIDSASLLSIDDDQRRKVPDYSYDKFLGGTWVGSGFEKGIISGDTVAQLHSPENWTEDEERSAQAARDLDEAKKRPLDLSGCTYRLGKPCSMMEASPKRKGQRCRSNPAQGHFIDDGRYTYTEEHGWEDHAPWD</sequence>